<feature type="region of interest" description="Disordered" evidence="4">
    <location>
        <begin position="1"/>
        <end position="23"/>
    </location>
</feature>
<evidence type="ECO:0000313" key="7">
    <source>
        <dbReference type="Proteomes" id="UP000027138"/>
    </source>
</evidence>
<keyword evidence="7" id="KW-1185">Reference proteome</keyword>
<feature type="repeat" description="ARM" evidence="3">
    <location>
        <begin position="117"/>
        <end position="159"/>
    </location>
</feature>
<gene>
    <name evidence="6" type="ORF">JCGZ_01729</name>
</gene>
<dbReference type="Pfam" id="PF25598">
    <property type="entry name" value="ARM_PUB"/>
    <property type="match status" value="1"/>
</dbReference>
<dbReference type="PROSITE" id="PS50176">
    <property type="entry name" value="ARM_REPEAT"/>
    <property type="match status" value="3"/>
</dbReference>
<feature type="compositionally biased region" description="Acidic residues" evidence="4">
    <location>
        <begin position="1"/>
        <end position="10"/>
    </location>
</feature>
<evidence type="ECO:0000256" key="2">
    <source>
        <dbReference type="ARBA" id="ARBA00022786"/>
    </source>
</evidence>
<dbReference type="OrthoDB" id="7537227at2759"/>
<sequence length="382" mass="41439">MGQEEAEEDTSSTVSSTARDEDEEAWNFRKQNLILEVSDRLINGDLHTQIQAARDIRKLIRKSSAKTRCKFAAAGVIQPLVFMLFSSNLDARHASLLALLNLAARNERNKVNIVTAGAIPPLVELLKLQNGSLRELAAAAILTLSAAEPNKPTIADSGAPHLLVQILNSGSVQGKVDAVTALHNLSTCTKNSHSIVDAKAVPPIIKLLKECKKYSKFAEKATALLEIISHSEEGRNAITDSDGGILTVVETVEDGSLVSTEHAVGALLSLCQSSRDKYRELILKEGAIPGLLRLTVEGTSEAQERARTLLDLLRDTPKEKKLASSVLERIVHDIAARVDASDKAAENARRLLQDMVQRSMELSMDRIQRSVASCTTSEISSK</sequence>
<dbReference type="AlphaFoldDB" id="A0A067JGL9"/>
<dbReference type="PANTHER" id="PTHR23315">
    <property type="entry name" value="U BOX DOMAIN-CONTAINING"/>
    <property type="match status" value="1"/>
</dbReference>
<evidence type="ECO:0000313" key="6">
    <source>
        <dbReference type="EMBL" id="KDP23007.1"/>
    </source>
</evidence>
<feature type="domain" description="U-box" evidence="5">
    <location>
        <begin position="178"/>
        <end position="324"/>
    </location>
</feature>
<dbReference type="Proteomes" id="UP000027138">
    <property type="component" value="Unassembled WGS sequence"/>
</dbReference>
<dbReference type="InterPro" id="IPR016024">
    <property type="entry name" value="ARM-type_fold"/>
</dbReference>
<organism evidence="6 7">
    <name type="scientific">Jatropha curcas</name>
    <name type="common">Barbados nut</name>
    <dbReference type="NCBI Taxonomy" id="180498"/>
    <lineage>
        <taxon>Eukaryota</taxon>
        <taxon>Viridiplantae</taxon>
        <taxon>Streptophyta</taxon>
        <taxon>Embryophyta</taxon>
        <taxon>Tracheophyta</taxon>
        <taxon>Spermatophyta</taxon>
        <taxon>Magnoliopsida</taxon>
        <taxon>eudicotyledons</taxon>
        <taxon>Gunneridae</taxon>
        <taxon>Pentapetalae</taxon>
        <taxon>rosids</taxon>
        <taxon>fabids</taxon>
        <taxon>Malpighiales</taxon>
        <taxon>Euphorbiaceae</taxon>
        <taxon>Crotonoideae</taxon>
        <taxon>Jatropheae</taxon>
        <taxon>Jatropha</taxon>
    </lineage>
</organism>
<evidence type="ECO:0000256" key="3">
    <source>
        <dbReference type="PROSITE-ProRule" id="PRU00259"/>
    </source>
</evidence>
<dbReference type="PANTHER" id="PTHR23315:SF256">
    <property type="entry name" value="ARM REPEAT SUPERFAMILY PROTEIN"/>
    <property type="match status" value="1"/>
</dbReference>
<dbReference type="SUPFAM" id="SSF48371">
    <property type="entry name" value="ARM repeat"/>
    <property type="match status" value="1"/>
</dbReference>
<dbReference type="InterPro" id="IPR058678">
    <property type="entry name" value="ARM_PUB"/>
</dbReference>
<evidence type="ECO:0000256" key="4">
    <source>
        <dbReference type="SAM" id="MobiDB-lite"/>
    </source>
</evidence>
<feature type="repeat" description="ARM" evidence="3">
    <location>
        <begin position="75"/>
        <end position="117"/>
    </location>
</feature>
<evidence type="ECO:0000256" key="1">
    <source>
        <dbReference type="ARBA" id="ARBA00022737"/>
    </source>
</evidence>
<name>A0A067JGL9_JATCU</name>
<dbReference type="InterPro" id="IPR011989">
    <property type="entry name" value="ARM-like"/>
</dbReference>
<dbReference type="FunFam" id="1.25.10.10:FF:000300">
    <property type="entry name" value="U-box domain-containing protein 4"/>
    <property type="match status" value="1"/>
</dbReference>
<protein>
    <recommendedName>
        <fullName evidence="5">U-box domain-containing protein</fullName>
    </recommendedName>
</protein>
<proteinExistence type="predicted"/>
<feature type="repeat" description="ARM" evidence="3">
    <location>
        <begin position="199"/>
        <end position="243"/>
    </location>
</feature>
<dbReference type="InterPro" id="IPR000225">
    <property type="entry name" value="Armadillo"/>
</dbReference>
<dbReference type="KEGG" id="jcu:105647992"/>
<dbReference type="SMART" id="SM00185">
    <property type="entry name" value="ARM"/>
    <property type="match status" value="6"/>
</dbReference>
<dbReference type="EMBL" id="KK915311">
    <property type="protein sequence ID" value="KDP23007.1"/>
    <property type="molecule type" value="Genomic_DNA"/>
</dbReference>
<dbReference type="Gene3D" id="1.25.10.10">
    <property type="entry name" value="Leucine-rich Repeat Variant"/>
    <property type="match status" value="1"/>
</dbReference>
<accession>A0A067JGL9</accession>
<keyword evidence="1" id="KW-0677">Repeat</keyword>
<reference evidence="6 7" key="1">
    <citation type="journal article" date="2014" name="PLoS ONE">
        <title>Global Analysis of Gene Expression Profiles in Physic Nut (Jatropha curcas L.) Seedlings Exposed to Salt Stress.</title>
        <authorList>
            <person name="Zhang L."/>
            <person name="Zhang C."/>
            <person name="Wu P."/>
            <person name="Chen Y."/>
            <person name="Li M."/>
            <person name="Jiang H."/>
            <person name="Wu G."/>
        </authorList>
    </citation>
    <scope>NUCLEOTIDE SEQUENCE [LARGE SCALE GENOMIC DNA]</scope>
    <source>
        <strain evidence="7">cv. GZQX0401</strain>
        <tissue evidence="6">Young leaves</tissue>
    </source>
</reference>
<evidence type="ECO:0000259" key="5">
    <source>
        <dbReference type="Pfam" id="PF25598"/>
    </source>
</evidence>
<keyword evidence="2" id="KW-0833">Ubl conjugation pathway</keyword>